<dbReference type="Proteomes" id="UP000639772">
    <property type="component" value="Chromosome 1"/>
</dbReference>
<dbReference type="InterPro" id="IPR022398">
    <property type="entry name" value="Peptidase_S8_His-AS"/>
</dbReference>
<keyword evidence="4 7" id="KW-0378">Hydrolase</keyword>
<gene>
    <name evidence="14" type="ORF">HPP92_000069</name>
</gene>
<dbReference type="SUPFAM" id="SSF52743">
    <property type="entry name" value="Subtilisin-like"/>
    <property type="match status" value="1"/>
</dbReference>
<comment type="similarity">
    <text evidence="1 7 8">Belongs to the peptidase S8 family.</text>
</comment>
<keyword evidence="5 7" id="KW-0720">Serine protease</keyword>
<evidence type="ECO:0000259" key="12">
    <source>
        <dbReference type="Pfam" id="PF05922"/>
    </source>
</evidence>
<evidence type="ECO:0000259" key="13">
    <source>
        <dbReference type="Pfam" id="PF17766"/>
    </source>
</evidence>
<dbReference type="OrthoDB" id="10256524at2759"/>
<feature type="domain" description="PA" evidence="11">
    <location>
        <begin position="374"/>
        <end position="436"/>
    </location>
</feature>
<accession>A0A835SAJ9</accession>
<sequence>MRTLLFFVLLLYINVSILLLQGETPLPIVDEMSSHQIFIVHVMKPTGKTFHLFKHRKEWYMSFLPNATLSSGKPRLVYAYRQVISGFAAWLSQEEVSTIKAMDGVLFARPDNDLQPRTTYTYEFLGLTSDGSRGMWYNSEYGSGQIIGVIDSGVMPTHPSFSGQGLSPPDPNKWNGSCYWDTPICNEKLIGAQGFSRGMNISPLDKEGHGTHVASIAAGHIIQDASVLGTARGIAGGIAPKAHLAIYKNSASSDLLHSIEKAIQDQVDVISISQGDDSPEFMYNGIVIGSFAASTKRIVTCAAAPNLGPTPSSIDNDAPWLITVGACTTDRRITAIVKLGNGTEFFGESASQEQGYKSPQLPLENVGECFRDIDDHDVVGKVVLCYNKYNNTQTGEIVLKAGGVAMIVRSGLGNTTKAEPHVLPASYVTWDDGRKIEEYSSSPNPTAAIIFRGTEFEIKPAPIVASFSGRGPSLQNGGIIKPDIIAPGVNILAAWPWEVVNHTGKRETFLFQSGTSMATPHVSGVVALLRNNHPMWSAAAIQSAIMTTAKSKDRDGNRITDQNGGSIASVFDMGSGLIDPVAANDPGLIYDAKPHDYIRYLCGSGKFTNNDVSTIVRGNISCSNIRGIKPDDLNYPSIGVTLSAASPSVTVRRTVQNVGDADTVYKVYFDDPKGVRIDITPKELSFKTVGETKSYNVTISFKTVPMPPGDYSEGQLGWLSGKYLVRSPISVTFV</sequence>
<comment type="caution">
    <text evidence="14">The sequence shown here is derived from an EMBL/GenBank/DDBJ whole genome shotgun (WGS) entry which is preliminary data.</text>
</comment>
<evidence type="ECO:0000256" key="6">
    <source>
        <dbReference type="PIRSR" id="PIRSR615500-1"/>
    </source>
</evidence>
<dbReference type="InterPro" id="IPR003137">
    <property type="entry name" value="PA_domain"/>
</dbReference>
<evidence type="ECO:0000256" key="7">
    <source>
        <dbReference type="PROSITE-ProRule" id="PRU01240"/>
    </source>
</evidence>
<dbReference type="EMBL" id="JADCNM010000001">
    <property type="protein sequence ID" value="KAG0499997.1"/>
    <property type="molecule type" value="Genomic_DNA"/>
</dbReference>
<proteinExistence type="inferred from homology"/>
<feature type="active site" description="Charge relay system" evidence="6 7">
    <location>
        <position position="209"/>
    </location>
</feature>
<evidence type="ECO:0000259" key="10">
    <source>
        <dbReference type="Pfam" id="PF00082"/>
    </source>
</evidence>
<dbReference type="Gene3D" id="3.30.70.80">
    <property type="entry name" value="Peptidase S8 propeptide/proteinase inhibitor I9"/>
    <property type="match status" value="1"/>
</dbReference>
<dbReference type="InterPro" id="IPR036852">
    <property type="entry name" value="Peptidase_S8/S53_dom_sf"/>
</dbReference>
<dbReference type="PROSITE" id="PS00136">
    <property type="entry name" value="SUBTILASE_ASP"/>
    <property type="match status" value="1"/>
</dbReference>
<keyword evidence="3 9" id="KW-0732">Signal</keyword>
<evidence type="ECO:0000256" key="2">
    <source>
        <dbReference type="ARBA" id="ARBA00022670"/>
    </source>
</evidence>
<feature type="domain" description="Inhibitor I9" evidence="12">
    <location>
        <begin position="39"/>
        <end position="113"/>
    </location>
</feature>
<reference evidence="14 15" key="1">
    <citation type="journal article" date="2020" name="Nat. Food">
        <title>A phased Vanilla planifolia genome enables genetic improvement of flavour and production.</title>
        <authorList>
            <person name="Hasing T."/>
            <person name="Tang H."/>
            <person name="Brym M."/>
            <person name="Khazi F."/>
            <person name="Huang T."/>
            <person name="Chambers A.H."/>
        </authorList>
    </citation>
    <scope>NUCLEOTIDE SEQUENCE [LARGE SCALE GENOMIC DNA]</scope>
    <source>
        <tissue evidence="14">Leaf</tissue>
    </source>
</reference>
<dbReference type="Pfam" id="PF17766">
    <property type="entry name" value="fn3_6"/>
    <property type="match status" value="1"/>
</dbReference>
<dbReference type="Pfam" id="PF05922">
    <property type="entry name" value="Inhibitor_I9"/>
    <property type="match status" value="1"/>
</dbReference>
<feature type="chain" id="PRO_5032909666" evidence="9">
    <location>
        <begin position="23"/>
        <end position="734"/>
    </location>
</feature>
<dbReference type="PROSITE" id="PS00137">
    <property type="entry name" value="SUBTILASE_HIS"/>
    <property type="match status" value="1"/>
</dbReference>
<dbReference type="PROSITE" id="PS51892">
    <property type="entry name" value="SUBTILASE"/>
    <property type="match status" value="1"/>
</dbReference>
<feature type="domain" description="Subtilisin-like protease fibronectin type-III" evidence="13">
    <location>
        <begin position="632"/>
        <end position="731"/>
    </location>
</feature>
<dbReference type="Gene3D" id="3.50.30.30">
    <property type="match status" value="1"/>
</dbReference>
<dbReference type="InterPro" id="IPR010259">
    <property type="entry name" value="S8pro/Inhibitor_I9"/>
</dbReference>
<dbReference type="InterPro" id="IPR023828">
    <property type="entry name" value="Peptidase_S8_Ser-AS"/>
</dbReference>
<organism evidence="14 15">
    <name type="scientific">Vanilla planifolia</name>
    <name type="common">Vanilla</name>
    <dbReference type="NCBI Taxonomy" id="51239"/>
    <lineage>
        <taxon>Eukaryota</taxon>
        <taxon>Viridiplantae</taxon>
        <taxon>Streptophyta</taxon>
        <taxon>Embryophyta</taxon>
        <taxon>Tracheophyta</taxon>
        <taxon>Spermatophyta</taxon>
        <taxon>Magnoliopsida</taxon>
        <taxon>Liliopsida</taxon>
        <taxon>Asparagales</taxon>
        <taxon>Orchidaceae</taxon>
        <taxon>Vanilloideae</taxon>
        <taxon>Vanilleae</taxon>
        <taxon>Vanilla</taxon>
    </lineage>
</organism>
<dbReference type="PROSITE" id="PS00138">
    <property type="entry name" value="SUBTILASE_SER"/>
    <property type="match status" value="1"/>
</dbReference>
<dbReference type="Pfam" id="PF02225">
    <property type="entry name" value="PA"/>
    <property type="match status" value="1"/>
</dbReference>
<dbReference type="GO" id="GO:0004252">
    <property type="term" value="F:serine-type endopeptidase activity"/>
    <property type="evidence" value="ECO:0007669"/>
    <property type="project" value="UniProtKB-UniRule"/>
</dbReference>
<feature type="active site" description="Charge relay system" evidence="6 7">
    <location>
        <position position="516"/>
    </location>
</feature>
<dbReference type="Gene3D" id="3.40.50.200">
    <property type="entry name" value="Peptidase S8/S53 domain"/>
    <property type="match status" value="1"/>
</dbReference>
<evidence type="ECO:0000256" key="8">
    <source>
        <dbReference type="RuleBase" id="RU003355"/>
    </source>
</evidence>
<feature type="active site" description="Charge relay system" evidence="6 7">
    <location>
        <position position="151"/>
    </location>
</feature>
<evidence type="ECO:0000256" key="3">
    <source>
        <dbReference type="ARBA" id="ARBA00022729"/>
    </source>
</evidence>
<dbReference type="InterPro" id="IPR023827">
    <property type="entry name" value="Peptidase_S8_Asp-AS"/>
</dbReference>
<evidence type="ECO:0000256" key="9">
    <source>
        <dbReference type="SAM" id="SignalP"/>
    </source>
</evidence>
<evidence type="ECO:0000259" key="11">
    <source>
        <dbReference type="Pfam" id="PF02225"/>
    </source>
</evidence>
<dbReference type="PRINTS" id="PR00723">
    <property type="entry name" value="SUBTILISIN"/>
</dbReference>
<feature type="domain" description="Peptidase S8/S53" evidence="10">
    <location>
        <begin position="142"/>
        <end position="554"/>
    </location>
</feature>
<dbReference type="InterPro" id="IPR045051">
    <property type="entry name" value="SBT"/>
</dbReference>
<keyword evidence="2 7" id="KW-0645">Protease</keyword>
<evidence type="ECO:0000313" key="14">
    <source>
        <dbReference type="EMBL" id="KAG0499997.1"/>
    </source>
</evidence>
<dbReference type="InterPro" id="IPR000209">
    <property type="entry name" value="Peptidase_S8/S53_dom"/>
</dbReference>
<dbReference type="PANTHER" id="PTHR10795">
    <property type="entry name" value="PROPROTEIN CONVERTASE SUBTILISIN/KEXIN"/>
    <property type="match status" value="1"/>
</dbReference>
<evidence type="ECO:0000313" key="15">
    <source>
        <dbReference type="Proteomes" id="UP000639772"/>
    </source>
</evidence>
<feature type="signal peptide" evidence="9">
    <location>
        <begin position="1"/>
        <end position="22"/>
    </location>
</feature>
<protein>
    <submittedName>
        <fullName evidence="14">Uncharacterized protein</fullName>
    </submittedName>
</protein>
<dbReference type="Gene3D" id="2.60.40.2310">
    <property type="match status" value="1"/>
</dbReference>
<evidence type="ECO:0000256" key="4">
    <source>
        <dbReference type="ARBA" id="ARBA00022801"/>
    </source>
</evidence>
<dbReference type="CDD" id="cd02120">
    <property type="entry name" value="PA_subtilisin_like"/>
    <property type="match status" value="1"/>
</dbReference>
<dbReference type="InterPro" id="IPR037045">
    <property type="entry name" value="S8pro/Inhibitor_I9_sf"/>
</dbReference>
<name>A0A835SAJ9_VANPL</name>
<dbReference type="AlphaFoldDB" id="A0A835SAJ9"/>
<evidence type="ECO:0000256" key="1">
    <source>
        <dbReference type="ARBA" id="ARBA00011073"/>
    </source>
</evidence>
<dbReference type="GO" id="GO:0006508">
    <property type="term" value="P:proteolysis"/>
    <property type="evidence" value="ECO:0007669"/>
    <property type="project" value="UniProtKB-KW"/>
</dbReference>
<dbReference type="InterPro" id="IPR041469">
    <property type="entry name" value="Subtilisin-like_FN3"/>
</dbReference>
<dbReference type="Pfam" id="PF00082">
    <property type="entry name" value="Peptidase_S8"/>
    <property type="match status" value="1"/>
</dbReference>
<evidence type="ECO:0000256" key="5">
    <source>
        <dbReference type="ARBA" id="ARBA00022825"/>
    </source>
</evidence>
<dbReference type="InterPro" id="IPR015500">
    <property type="entry name" value="Peptidase_S8_subtilisin-rel"/>
</dbReference>